<comment type="caution">
    <text evidence="1">The sequence shown here is derived from an EMBL/GenBank/DDBJ whole genome shotgun (WGS) entry which is preliminary data.</text>
</comment>
<dbReference type="OrthoDB" id="154989at2157"/>
<dbReference type="PATRIC" id="fig|1705389.3.peg.509"/>
<proteinExistence type="predicted"/>
<name>A0A0M9ARY7_9EURY</name>
<protein>
    <submittedName>
        <fullName evidence="1">Uncharacterized protein</fullName>
    </submittedName>
</protein>
<evidence type="ECO:0000313" key="1">
    <source>
        <dbReference type="EMBL" id="KOX97552.1"/>
    </source>
</evidence>
<dbReference type="InterPro" id="IPR043953">
    <property type="entry name" value="DUF5784"/>
</dbReference>
<keyword evidence="2" id="KW-1185">Reference proteome</keyword>
<sequence>MAQPLRFRRSPGRWTADRVRSQLARPLDENLGATAGDPWFAPPPDYEARRFDMDDGSFALFCWTNSDSDPPAGADGGPVGYWLGNTETPSELWRTDKYGFDEAPYPVSRWAQRELLAGLHDDEPWLADYPHVSWYFLPVFCSKDGAETSRAFFRDHAAGFPDATREAGTGFVEETLRPGTLDDYREVMAGKLGTSASRDLVRMSAAIAEFAAARILSDAGYEITPEIEVTTGHSLDFRATDPATGAGHLVEVTRPQPTAGRSANDPVAAVRDTAETKTSGQLAAHAGGVTLFVDCSSFPADEWAAVRAAEPAVRHKPAVVYRAEPDGSIEGYRKGSVPLDLSGVVDGVS</sequence>
<gene>
    <name evidence="1" type="ORF">AMR74_01230</name>
</gene>
<dbReference type="Pfam" id="PF19096">
    <property type="entry name" value="DUF5784"/>
    <property type="match status" value="1"/>
</dbReference>
<organism evidence="1 2">
    <name type="scientific">Halorubrum tropicale</name>
    <dbReference type="NCBI Taxonomy" id="1765655"/>
    <lineage>
        <taxon>Archaea</taxon>
        <taxon>Methanobacteriati</taxon>
        <taxon>Methanobacteriota</taxon>
        <taxon>Stenosarchaea group</taxon>
        <taxon>Halobacteria</taxon>
        <taxon>Halobacteriales</taxon>
        <taxon>Haloferacaceae</taxon>
        <taxon>Halorubrum</taxon>
    </lineage>
</organism>
<dbReference type="AlphaFoldDB" id="A0A0M9ARY7"/>
<dbReference type="RefSeq" id="WP_053770251.1">
    <property type="nucleotide sequence ID" value="NZ_LIST01000001.1"/>
</dbReference>
<reference evidence="1 2" key="1">
    <citation type="submission" date="2015-08" db="EMBL/GenBank/DDBJ databases">
        <title>Genomes of Isolates from Cabo Rojo, PR.</title>
        <authorList>
            <person name="Sanchez-Nieves R.L."/>
            <person name="Montalvo-Rodriguez R."/>
        </authorList>
    </citation>
    <scope>NUCLEOTIDE SEQUENCE [LARGE SCALE GENOMIC DNA]</scope>
    <source>
        <strain evidence="1 2">5</strain>
    </source>
</reference>
<dbReference type="EMBL" id="LIST01000001">
    <property type="protein sequence ID" value="KOX97552.1"/>
    <property type="molecule type" value="Genomic_DNA"/>
</dbReference>
<dbReference type="Proteomes" id="UP000037747">
    <property type="component" value="Unassembled WGS sequence"/>
</dbReference>
<evidence type="ECO:0000313" key="2">
    <source>
        <dbReference type="Proteomes" id="UP000037747"/>
    </source>
</evidence>
<accession>A0A0M9ARY7</accession>